<evidence type="ECO:0000313" key="11">
    <source>
        <dbReference type="EMBL" id="LAA05632.1"/>
    </source>
</evidence>
<evidence type="ECO:0000256" key="5">
    <source>
        <dbReference type="ARBA" id="ARBA00022692"/>
    </source>
</evidence>
<dbReference type="RefSeq" id="XP_042900756.1">
    <property type="nucleotide sequence ID" value="XM_043044822.2"/>
</dbReference>
<comment type="subcellular location">
    <subcellularLocation>
        <location evidence="4">Golgi apparatus</location>
    </subcellularLocation>
    <subcellularLocation>
        <location evidence="2">Membrane</location>
        <topology evidence="2">Single-pass membrane protein</topology>
    </subcellularLocation>
    <subcellularLocation>
        <location evidence="3">Mitochondrion</location>
    </subcellularLocation>
</comment>
<proteinExistence type="evidence at transcript level"/>
<comment type="function">
    <text evidence="1">General regulator of phagocytosis. Required to uptake Gram negative bacterium by macrophages.</text>
</comment>
<dbReference type="OMA" id="GFRNIDQ"/>
<dbReference type="GeneID" id="107456952"/>
<reference evidence="11" key="1">
    <citation type="journal article" date="2016" name="Mol. Ecol. Resour.">
        <title>Evaluation of the impact of RNA preservation methods of spiders for de novo transcriptome assembly.</title>
        <authorList>
            <person name="Kono N."/>
            <person name="Nakamura H."/>
            <person name="Ito Y."/>
            <person name="Tomita M."/>
            <person name="Arakawa K."/>
        </authorList>
    </citation>
    <scope>NUCLEOTIDE SEQUENCE</scope>
    <source>
        <tissue evidence="11">Whole body</tissue>
    </source>
</reference>
<dbReference type="GO" id="GO:0005739">
    <property type="term" value="C:mitochondrion"/>
    <property type="evidence" value="ECO:0007669"/>
    <property type="project" value="UniProtKB-SubCell"/>
</dbReference>
<accession>A0A2L2YBU1</accession>
<dbReference type="Pfam" id="PF07406">
    <property type="entry name" value="NICE-3"/>
    <property type="match status" value="1"/>
</dbReference>
<dbReference type="PANTHER" id="PTHR21425">
    <property type="entry name" value="NICE-3"/>
    <property type="match status" value="1"/>
</dbReference>
<evidence type="ECO:0000256" key="2">
    <source>
        <dbReference type="ARBA" id="ARBA00004167"/>
    </source>
</evidence>
<evidence type="ECO:0000256" key="6">
    <source>
        <dbReference type="ARBA" id="ARBA00022989"/>
    </source>
</evidence>
<keyword evidence="9 10" id="KW-0472">Membrane</keyword>
<dbReference type="GO" id="GO:0005794">
    <property type="term" value="C:Golgi apparatus"/>
    <property type="evidence" value="ECO:0007669"/>
    <property type="project" value="UniProtKB-SubCell"/>
</dbReference>
<keyword evidence="5 10" id="KW-0812">Transmembrane</keyword>
<dbReference type="RefSeq" id="XP_071037234.1">
    <property type="nucleotide sequence ID" value="XM_071181133.1"/>
</dbReference>
<keyword evidence="6 10" id="KW-1133">Transmembrane helix</keyword>
<dbReference type="PANTHER" id="PTHR21425:SF2">
    <property type="entry name" value="PROTEIN C1ORF43"/>
    <property type="match status" value="1"/>
</dbReference>
<dbReference type="OrthoDB" id="5960253at2759"/>
<evidence type="ECO:0000256" key="4">
    <source>
        <dbReference type="ARBA" id="ARBA00004555"/>
    </source>
</evidence>
<evidence type="ECO:0000256" key="3">
    <source>
        <dbReference type="ARBA" id="ARBA00004173"/>
    </source>
</evidence>
<evidence type="ECO:0000256" key="7">
    <source>
        <dbReference type="ARBA" id="ARBA00023034"/>
    </source>
</evidence>
<evidence type="ECO:0000256" key="1">
    <source>
        <dbReference type="ARBA" id="ARBA00002620"/>
    </source>
</evidence>
<evidence type="ECO:0000256" key="8">
    <source>
        <dbReference type="ARBA" id="ARBA00023128"/>
    </source>
</evidence>
<protein>
    <submittedName>
        <fullName evidence="11">Uncharacterized protein</fullName>
    </submittedName>
</protein>
<dbReference type="EMBL" id="IAAA01015596">
    <property type="protein sequence ID" value="LAA05632.1"/>
    <property type="molecule type" value="mRNA"/>
</dbReference>
<name>A0A2L2YBU1_PARTP</name>
<feature type="transmembrane region" description="Helical" evidence="10">
    <location>
        <begin position="6"/>
        <end position="28"/>
    </location>
</feature>
<dbReference type="KEGG" id="ptep:107456952"/>
<evidence type="ECO:0000256" key="9">
    <source>
        <dbReference type="ARBA" id="ARBA00023136"/>
    </source>
</evidence>
<evidence type="ECO:0000256" key="10">
    <source>
        <dbReference type="SAM" id="Phobius"/>
    </source>
</evidence>
<keyword evidence="7" id="KW-0333">Golgi apparatus</keyword>
<organism evidence="11">
    <name type="scientific">Parasteatoda tepidariorum</name>
    <name type="common">Common house spider</name>
    <name type="synonym">Achaearanea tepidariorum</name>
    <dbReference type="NCBI Taxonomy" id="114398"/>
    <lineage>
        <taxon>Eukaryota</taxon>
        <taxon>Metazoa</taxon>
        <taxon>Ecdysozoa</taxon>
        <taxon>Arthropoda</taxon>
        <taxon>Chelicerata</taxon>
        <taxon>Arachnida</taxon>
        <taxon>Araneae</taxon>
        <taxon>Araneomorphae</taxon>
        <taxon>Entelegynae</taxon>
        <taxon>Araneoidea</taxon>
        <taxon>Theridiidae</taxon>
        <taxon>Parasteatoda</taxon>
    </lineage>
</organism>
<sequence length="235" mass="27411">MASQLSGIAIILFIAFGSVTVILLFIFAKRQIMRFALRSRRGPHASVGSGAPKSLCREIDRRLNAIDHIKSEPWLLKSTNKQLFESEDITQLTPHLYRMKVIDDVKELCRLIKKENIAKSRHIQEDVLHYFVRLHRNNVFLNINIQVLYKFLSLYEHARYQDEVFSYQEYCQFTELLNELKKNFIHSYDASKSATENTHFAEKNLKDESFEPLLINTFSSSTESLTNKFTNETTV</sequence>
<dbReference type="GO" id="GO:0016020">
    <property type="term" value="C:membrane"/>
    <property type="evidence" value="ECO:0007669"/>
    <property type="project" value="UniProtKB-SubCell"/>
</dbReference>
<dbReference type="InterPro" id="IPR010876">
    <property type="entry name" value="C1orf43"/>
</dbReference>
<dbReference type="AlphaFoldDB" id="A0A2L2YBU1"/>
<keyword evidence="8" id="KW-0496">Mitochondrion</keyword>